<evidence type="ECO:0000313" key="3">
    <source>
        <dbReference type="EMBL" id="KYF98155.1"/>
    </source>
</evidence>
<gene>
    <name evidence="3" type="ORF">BE18_39000</name>
</gene>
<comment type="caution">
    <text evidence="3">The sequence shown here is derived from an EMBL/GenBank/DDBJ whole genome shotgun (WGS) entry which is preliminary data.</text>
</comment>
<reference evidence="3 4" key="1">
    <citation type="submission" date="2014-02" db="EMBL/GenBank/DDBJ databases">
        <title>The small core and large imbalanced accessory genome model reveals a collaborative survival strategy of Sorangium cellulosum strains in nature.</title>
        <authorList>
            <person name="Han K."/>
            <person name="Peng R."/>
            <person name="Blom J."/>
            <person name="Li Y.-Z."/>
        </authorList>
    </citation>
    <scope>NUCLEOTIDE SEQUENCE [LARGE SCALE GENOMIC DNA]</scope>
    <source>
        <strain evidence="3 4">So0149</strain>
    </source>
</reference>
<feature type="region of interest" description="Disordered" evidence="1">
    <location>
        <begin position="439"/>
        <end position="493"/>
    </location>
</feature>
<proteinExistence type="predicted"/>
<sequence length="493" mass="52605">MRRALPRDAAPRSLLVKGATMNLRSARLALAASSALCLATSAASALDTSATSAPAGTILTNPALLKTMVIGNHLRLEVLGGNLLTTNADNLRELTRRPLASASFAEGSLHKALLDPHARDVMQALVECALRPDQGLSWTTSASELSAVDAGVTISSAESDLSWAIPLGEKPSLAPVVVEWSGDLGLCPSWAHGAPSTECQELVSACLLARNNARGAHVDLSLRWEPLPEEDPPGAPSEETIAPIDERMIPNAENAYPLQEGAFFGNLFDPEKLNTDAEVKLEKTFGKGTTLDKSKLVYRVVRPSLDEVEVVYENAFACSPPDPLSSLMWVNQRVRVESRTCAMSGDHSRGCVARNAGSCAGEPYSPEPPQPICEIGHGTYAACTSEEAAWLHPITVFLKDPCELSDCSNPLPINFDVRHVYDPEDPFWYRWEGTLPDDPFGDPTWGERIDPGALDPGVPDPGAFGGLGAPELLGGQGSLPNDPQRLPSEAARA</sequence>
<organism evidence="3 4">
    <name type="scientific">Sorangium cellulosum</name>
    <name type="common">Polyangium cellulosum</name>
    <dbReference type="NCBI Taxonomy" id="56"/>
    <lineage>
        <taxon>Bacteria</taxon>
        <taxon>Pseudomonadati</taxon>
        <taxon>Myxococcota</taxon>
        <taxon>Polyangia</taxon>
        <taxon>Polyangiales</taxon>
        <taxon>Polyangiaceae</taxon>
        <taxon>Sorangium</taxon>
    </lineage>
</organism>
<accession>A0A150T0B0</accession>
<name>A0A150T0B0_SORCE</name>
<dbReference type="AlphaFoldDB" id="A0A150T0B0"/>
<dbReference type="Proteomes" id="UP000075515">
    <property type="component" value="Unassembled WGS sequence"/>
</dbReference>
<evidence type="ECO:0000313" key="4">
    <source>
        <dbReference type="Proteomes" id="UP000075515"/>
    </source>
</evidence>
<evidence type="ECO:0008006" key="5">
    <source>
        <dbReference type="Google" id="ProtNLM"/>
    </source>
</evidence>
<protein>
    <recommendedName>
        <fullName evidence="5">Secreted protein</fullName>
    </recommendedName>
</protein>
<keyword evidence="2" id="KW-0732">Signal</keyword>
<evidence type="ECO:0000256" key="2">
    <source>
        <dbReference type="SAM" id="SignalP"/>
    </source>
</evidence>
<evidence type="ECO:0000256" key="1">
    <source>
        <dbReference type="SAM" id="MobiDB-lite"/>
    </source>
</evidence>
<feature type="signal peptide" evidence="2">
    <location>
        <begin position="1"/>
        <end position="45"/>
    </location>
</feature>
<dbReference type="EMBL" id="JEMC01001306">
    <property type="protein sequence ID" value="KYF98155.1"/>
    <property type="molecule type" value="Genomic_DNA"/>
</dbReference>
<feature type="chain" id="PRO_5007569197" description="Secreted protein" evidence="2">
    <location>
        <begin position="46"/>
        <end position="493"/>
    </location>
</feature>